<organism evidence="3 4">
    <name type="scientific">Ceratodon purpureus</name>
    <name type="common">Fire moss</name>
    <name type="synonym">Dicranum purpureum</name>
    <dbReference type="NCBI Taxonomy" id="3225"/>
    <lineage>
        <taxon>Eukaryota</taxon>
        <taxon>Viridiplantae</taxon>
        <taxon>Streptophyta</taxon>
        <taxon>Embryophyta</taxon>
        <taxon>Bryophyta</taxon>
        <taxon>Bryophytina</taxon>
        <taxon>Bryopsida</taxon>
        <taxon>Dicranidae</taxon>
        <taxon>Pseudoditrichales</taxon>
        <taxon>Ditrichaceae</taxon>
        <taxon>Ceratodon</taxon>
    </lineage>
</organism>
<proteinExistence type="predicted"/>
<evidence type="ECO:0000256" key="1">
    <source>
        <dbReference type="SAM" id="MobiDB-lite"/>
    </source>
</evidence>
<feature type="region of interest" description="Disordered" evidence="1">
    <location>
        <begin position="33"/>
        <end position="60"/>
    </location>
</feature>
<evidence type="ECO:0000313" key="3">
    <source>
        <dbReference type="EMBL" id="KAG0565900.1"/>
    </source>
</evidence>
<name>A0A8T0H3K8_CERPU</name>
<evidence type="ECO:0000313" key="4">
    <source>
        <dbReference type="Proteomes" id="UP000822688"/>
    </source>
</evidence>
<keyword evidence="4" id="KW-1185">Reference proteome</keyword>
<reference evidence="3" key="1">
    <citation type="submission" date="2020-06" db="EMBL/GenBank/DDBJ databases">
        <title>WGS assembly of Ceratodon purpureus strain R40.</title>
        <authorList>
            <person name="Carey S.B."/>
            <person name="Jenkins J."/>
            <person name="Shu S."/>
            <person name="Lovell J.T."/>
            <person name="Sreedasyam A."/>
            <person name="Maumus F."/>
            <person name="Tiley G.P."/>
            <person name="Fernandez-Pozo N."/>
            <person name="Barry K."/>
            <person name="Chen C."/>
            <person name="Wang M."/>
            <person name="Lipzen A."/>
            <person name="Daum C."/>
            <person name="Saski C.A."/>
            <person name="Payton A.C."/>
            <person name="Mcbreen J.C."/>
            <person name="Conrad R.E."/>
            <person name="Kollar L.M."/>
            <person name="Olsson S."/>
            <person name="Huttunen S."/>
            <person name="Landis J.B."/>
            <person name="Wickett N.J."/>
            <person name="Johnson M.G."/>
            <person name="Rensing S.A."/>
            <person name="Grimwood J."/>
            <person name="Schmutz J."/>
            <person name="Mcdaniel S.F."/>
        </authorList>
    </citation>
    <scope>NUCLEOTIDE SEQUENCE</scope>
    <source>
        <strain evidence="3">R40</strain>
    </source>
</reference>
<dbReference type="Proteomes" id="UP000822688">
    <property type="component" value="Chromosome 7"/>
</dbReference>
<comment type="caution">
    <text evidence="3">The sequence shown here is derived from an EMBL/GenBank/DDBJ whole genome shotgun (WGS) entry which is preliminary data.</text>
</comment>
<sequence>MLQLILLRLHLNWTLPVNGSGRYTVALRLPEEGRGSPVSMASSTSGEGPTTSNLLIEDRF</sequence>
<evidence type="ECO:0000256" key="2">
    <source>
        <dbReference type="SAM" id="SignalP"/>
    </source>
</evidence>
<gene>
    <name evidence="3" type="ORF">KC19_7G022200</name>
</gene>
<accession>A0A8T0H3K8</accession>
<dbReference type="AlphaFoldDB" id="A0A8T0H3K8"/>
<dbReference type="EMBL" id="CM026428">
    <property type="protein sequence ID" value="KAG0565900.1"/>
    <property type="molecule type" value="Genomic_DNA"/>
</dbReference>
<protein>
    <submittedName>
        <fullName evidence="3">Uncharacterized protein</fullName>
    </submittedName>
</protein>
<feature type="compositionally biased region" description="Polar residues" evidence="1">
    <location>
        <begin position="39"/>
        <end position="54"/>
    </location>
</feature>
<feature type="signal peptide" evidence="2">
    <location>
        <begin position="1"/>
        <end position="19"/>
    </location>
</feature>
<feature type="chain" id="PRO_5035739774" evidence="2">
    <location>
        <begin position="20"/>
        <end position="60"/>
    </location>
</feature>
<keyword evidence="2" id="KW-0732">Signal</keyword>